<sequence>MGSDEERKKRRRLGPAAAEGAAKPASPSDPFGGGGGGGLYDFLPPPDPSKDAAATAAAERQQFSRPKLPPEDRSRVIFLDVDGVLLPTGSIETIIVDGVALPARTAVQESDFGTSALGNLRSIVQQTGATIVLSSEWRRTEALRSSIGTVLRSQDIPLLRDCTPIFSARPELQKHDPIVAWCERRSREIGKWLKDHPEVSAWVALDDLDFAWADAVRLAGTPWMKHRSVHTNDKICLTEEGVTRAVDLLRNPPPEPKPAPRKVSSGRAATSELLCSTEDSMPERIRLG</sequence>
<protein>
    <recommendedName>
        <fullName evidence="3">FCP1 homology domain-containing protein</fullName>
    </recommendedName>
</protein>
<reference evidence="2" key="1">
    <citation type="submission" date="2021-01" db="EMBL/GenBank/DDBJ databases">
        <authorList>
            <person name="Corre E."/>
            <person name="Pelletier E."/>
            <person name="Niang G."/>
            <person name="Scheremetjew M."/>
            <person name="Finn R."/>
            <person name="Kale V."/>
            <person name="Holt S."/>
            <person name="Cochrane G."/>
            <person name="Meng A."/>
            <person name="Brown T."/>
            <person name="Cohen L."/>
        </authorList>
    </citation>
    <scope>NUCLEOTIDE SEQUENCE</scope>
    <source>
        <strain evidence="2">RCC3387</strain>
    </source>
</reference>
<evidence type="ECO:0000256" key="1">
    <source>
        <dbReference type="SAM" id="MobiDB-lite"/>
    </source>
</evidence>
<name>A0A6U6WEF8_9DINO</name>
<evidence type="ECO:0000313" key="2">
    <source>
        <dbReference type="EMBL" id="CAD9644345.1"/>
    </source>
</evidence>
<dbReference type="AlphaFoldDB" id="A0A6U6WEF8"/>
<feature type="region of interest" description="Disordered" evidence="1">
    <location>
        <begin position="248"/>
        <end position="288"/>
    </location>
</feature>
<gene>
    <name evidence="2" type="ORF">BRAN1462_LOCUS62167</name>
</gene>
<feature type="compositionally biased region" description="Low complexity" evidence="1">
    <location>
        <begin position="14"/>
        <end position="30"/>
    </location>
</feature>
<proteinExistence type="predicted"/>
<accession>A0A6U6WEF8</accession>
<evidence type="ECO:0008006" key="3">
    <source>
        <dbReference type="Google" id="ProtNLM"/>
    </source>
</evidence>
<feature type="region of interest" description="Disordered" evidence="1">
    <location>
        <begin position="1"/>
        <end position="54"/>
    </location>
</feature>
<organism evidence="2">
    <name type="scientific">Zooxanthella nutricula</name>
    <dbReference type="NCBI Taxonomy" id="1333877"/>
    <lineage>
        <taxon>Eukaryota</taxon>
        <taxon>Sar</taxon>
        <taxon>Alveolata</taxon>
        <taxon>Dinophyceae</taxon>
        <taxon>Peridiniales</taxon>
        <taxon>Peridiniales incertae sedis</taxon>
        <taxon>Zooxanthella</taxon>
    </lineage>
</organism>
<dbReference type="Pfam" id="PF18143">
    <property type="entry name" value="HAD_SAK_2"/>
    <property type="match status" value="1"/>
</dbReference>
<dbReference type="EMBL" id="HBGW01098034">
    <property type="protein sequence ID" value="CAD9644345.1"/>
    <property type="molecule type" value="Transcribed_RNA"/>
</dbReference>